<protein>
    <submittedName>
        <fullName evidence="2">Uncharacterized protein</fullName>
    </submittedName>
</protein>
<gene>
    <name evidence="2" type="ORF">JQS43_11280</name>
</gene>
<name>A0A895YS13_9ACTN</name>
<feature type="compositionally biased region" description="Basic and acidic residues" evidence="1">
    <location>
        <begin position="69"/>
        <end position="78"/>
    </location>
</feature>
<dbReference type="KEGG" id="nhy:JQS43_11280"/>
<keyword evidence="3" id="KW-1185">Reference proteome</keyword>
<feature type="region of interest" description="Disordered" evidence="1">
    <location>
        <begin position="25"/>
        <end position="78"/>
    </location>
</feature>
<dbReference type="Proteomes" id="UP000662857">
    <property type="component" value="Chromosome"/>
</dbReference>
<dbReference type="RefSeq" id="WP_239679044.1">
    <property type="nucleotide sequence ID" value="NZ_CP070499.1"/>
</dbReference>
<evidence type="ECO:0000256" key="1">
    <source>
        <dbReference type="SAM" id="MobiDB-lite"/>
    </source>
</evidence>
<dbReference type="AlphaFoldDB" id="A0A895YS13"/>
<dbReference type="EMBL" id="CP070499">
    <property type="protein sequence ID" value="QSB16808.1"/>
    <property type="molecule type" value="Genomic_DNA"/>
</dbReference>
<sequence>MALEMDPERKRKLKELARVHAEWQAQHGVDDEEHTPVGAAAPQGRRPPTPEQEAEFWRRASEVMGYDPETGRYRGDQE</sequence>
<evidence type="ECO:0000313" key="3">
    <source>
        <dbReference type="Proteomes" id="UP000662857"/>
    </source>
</evidence>
<organism evidence="2 3">
    <name type="scientific">Natronosporangium hydrolyticum</name>
    <dbReference type="NCBI Taxonomy" id="2811111"/>
    <lineage>
        <taxon>Bacteria</taxon>
        <taxon>Bacillati</taxon>
        <taxon>Actinomycetota</taxon>
        <taxon>Actinomycetes</taxon>
        <taxon>Micromonosporales</taxon>
        <taxon>Micromonosporaceae</taxon>
        <taxon>Natronosporangium</taxon>
    </lineage>
</organism>
<reference evidence="2" key="1">
    <citation type="submission" date="2021-02" db="EMBL/GenBank/DDBJ databases">
        <title>Natrosporangium hydrolyticum gen. nov., sp. nov, a haloalkaliphilic actinobacterium from a soda solonchak soil.</title>
        <authorList>
            <person name="Sorokin D.Y."/>
            <person name="Khijniak T.V."/>
            <person name="Zakharycheva A.P."/>
            <person name="Boueva O.V."/>
            <person name="Ariskina E.V."/>
            <person name="Hahnke R.L."/>
            <person name="Bunk B."/>
            <person name="Sproer C."/>
            <person name="Schumann P."/>
            <person name="Evtushenko L.I."/>
            <person name="Kublanov I.V."/>
        </authorList>
    </citation>
    <scope>NUCLEOTIDE SEQUENCE</scope>
    <source>
        <strain evidence="2">DSM 106523</strain>
    </source>
</reference>
<proteinExistence type="predicted"/>
<evidence type="ECO:0000313" key="2">
    <source>
        <dbReference type="EMBL" id="QSB16808.1"/>
    </source>
</evidence>
<accession>A0A895YS13</accession>